<evidence type="ECO:0000256" key="2">
    <source>
        <dbReference type="SAM" id="SignalP"/>
    </source>
</evidence>
<feature type="chain" id="PRO_5039205018" description="Glycoamylase-like domain-containing protein" evidence="2">
    <location>
        <begin position="22"/>
        <end position="497"/>
    </location>
</feature>
<dbReference type="RefSeq" id="WP_204068881.1">
    <property type="nucleotide sequence ID" value="NZ_BOOJ01000072.1"/>
</dbReference>
<accession>A0A8J3SLX4</accession>
<sequence>MKRIIAIVAVCLLCTAFTVPVRDDPLMRYARDTWRSLTASVHPGTHLIADNIDATLTRPSRYTSPTNIGAYLWSTVVARDLGIIKAREAHRRIDETLTALAGLERHEASGMFYNWYDPADGALLRTWPDDGSTVHPFLSSVDNGWLAAALMVVRNAVPTLRGRADALLKPMDFGFYYNAASRGPEVGAGALRGGFWDVEPPGCSVQGNYRGRGPDVFYTCHHYDTLNSEPRIASYIGISLGQIPAEHYFALWRTLPGTCEWGWAEQKPVGSWTEHLGIPVFEGAYRYRGLQLVPTWGGDMFEELMPDLFVPEAAWGPRSWGVNHPRHVRAQIIHGLQEARYGYWGFSPASDPAGGYREYGVDAIGQQSDGYTSDQERTTVDPGFGECRPAQPEPASYGDGVVTPHAVFLALPYARREATDNLARIARDFDAYGPGGFYDAVAVRSGTVARRHLALDQGMIMAALGNLLGRDSVRRHFTRGQVEQAVKPLLRIEEFNV</sequence>
<evidence type="ECO:0000259" key="4">
    <source>
        <dbReference type="Pfam" id="PF11329"/>
    </source>
</evidence>
<dbReference type="AlphaFoldDB" id="A0A8J3SLX4"/>
<reference evidence="5 6" key="1">
    <citation type="submission" date="2021-01" db="EMBL/GenBank/DDBJ databases">
        <title>Whole genome shotgun sequence of Planobispora siamensis NBRC 107568.</title>
        <authorList>
            <person name="Komaki H."/>
            <person name="Tamura T."/>
        </authorList>
    </citation>
    <scope>NUCLEOTIDE SEQUENCE [LARGE SCALE GENOMIC DNA]</scope>
    <source>
        <strain evidence="5 6">NBRC 107568</strain>
    </source>
</reference>
<dbReference type="Gene3D" id="1.50.10.140">
    <property type="match status" value="1"/>
</dbReference>
<feature type="region of interest" description="Disordered" evidence="1">
    <location>
        <begin position="367"/>
        <end position="396"/>
    </location>
</feature>
<dbReference type="Pfam" id="PF11329">
    <property type="entry name" value="DUF3131"/>
    <property type="match status" value="1"/>
</dbReference>
<organism evidence="5 6">
    <name type="scientific">Planobispora siamensis</name>
    <dbReference type="NCBI Taxonomy" id="936338"/>
    <lineage>
        <taxon>Bacteria</taxon>
        <taxon>Bacillati</taxon>
        <taxon>Actinomycetota</taxon>
        <taxon>Actinomycetes</taxon>
        <taxon>Streptosporangiales</taxon>
        <taxon>Streptosporangiaceae</taxon>
        <taxon>Planobispora</taxon>
    </lineage>
</organism>
<evidence type="ECO:0000313" key="6">
    <source>
        <dbReference type="Proteomes" id="UP000619788"/>
    </source>
</evidence>
<gene>
    <name evidence="5" type="ORF">Psi01_74810</name>
</gene>
<dbReference type="EMBL" id="BOOJ01000072">
    <property type="protein sequence ID" value="GIH96851.1"/>
    <property type="molecule type" value="Genomic_DNA"/>
</dbReference>
<protein>
    <recommendedName>
        <fullName evidence="7">Glycoamylase-like domain-containing protein</fullName>
    </recommendedName>
</protein>
<keyword evidence="2" id="KW-0732">Signal</keyword>
<dbReference type="InterPro" id="IPR021478">
    <property type="entry name" value="DUF3131"/>
</dbReference>
<dbReference type="Proteomes" id="UP000619788">
    <property type="component" value="Unassembled WGS sequence"/>
</dbReference>
<dbReference type="InterPro" id="IPR019282">
    <property type="entry name" value="Glycoamylase-like_cons_dom"/>
</dbReference>
<name>A0A8J3SLX4_9ACTN</name>
<evidence type="ECO:0000259" key="3">
    <source>
        <dbReference type="Pfam" id="PF10091"/>
    </source>
</evidence>
<dbReference type="Pfam" id="PF10091">
    <property type="entry name" value="Glycoamylase"/>
    <property type="match status" value="1"/>
</dbReference>
<feature type="domain" description="Glycoamylase-like" evidence="3">
    <location>
        <begin position="287"/>
        <end position="467"/>
    </location>
</feature>
<evidence type="ECO:0008006" key="7">
    <source>
        <dbReference type="Google" id="ProtNLM"/>
    </source>
</evidence>
<proteinExistence type="predicted"/>
<comment type="caution">
    <text evidence="5">The sequence shown here is derived from an EMBL/GenBank/DDBJ whole genome shotgun (WGS) entry which is preliminary data.</text>
</comment>
<feature type="signal peptide" evidence="2">
    <location>
        <begin position="1"/>
        <end position="21"/>
    </location>
</feature>
<evidence type="ECO:0000313" key="5">
    <source>
        <dbReference type="EMBL" id="GIH96851.1"/>
    </source>
</evidence>
<feature type="domain" description="DUF3131" evidence="4">
    <location>
        <begin position="28"/>
        <end position="169"/>
    </location>
</feature>
<evidence type="ECO:0000256" key="1">
    <source>
        <dbReference type="SAM" id="MobiDB-lite"/>
    </source>
</evidence>
<keyword evidence="6" id="KW-1185">Reference proteome</keyword>